<evidence type="ECO:0000313" key="5">
    <source>
        <dbReference type="Proteomes" id="UP000010816"/>
    </source>
</evidence>
<name>L0GUA8_9GAMM</name>
<dbReference type="GO" id="GO:0005737">
    <property type="term" value="C:cytoplasm"/>
    <property type="evidence" value="ECO:0007669"/>
    <property type="project" value="UniProtKB-SubCell"/>
</dbReference>
<organism evidence="4 5">
    <name type="scientific">Thioflavicoccus mobilis 8321</name>
    <dbReference type="NCBI Taxonomy" id="765912"/>
    <lineage>
        <taxon>Bacteria</taxon>
        <taxon>Pseudomonadati</taxon>
        <taxon>Pseudomonadota</taxon>
        <taxon>Gammaproteobacteria</taxon>
        <taxon>Chromatiales</taxon>
        <taxon>Chromatiaceae</taxon>
        <taxon>Thioflavicoccus</taxon>
    </lineage>
</organism>
<dbReference type="HOGENOM" id="CLU_153199_0_0_6"/>
<dbReference type="InterPro" id="IPR043163">
    <property type="entry name" value="DsrC-like_N"/>
</dbReference>
<dbReference type="Gene3D" id="3.30.1420.10">
    <property type="match status" value="1"/>
</dbReference>
<keyword evidence="5" id="KW-1185">Reference proteome</keyword>
<dbReference type="PANTHER" id="PTHR37010">
    <property type="entry name" value="SULFURTRANSFERASE TUSE"/>
    <property type="match status" value="1"/>
</dbReference>
<dbReference type="GO" id="GO:0097163">
    <property type="term" value="F:sulfur carrier activity"/>
    <property type="evidence" value="ECO:0007669"/>
    <property type="project" value="TreeGrafter"/>
</dbReference>
<dbReference type="EC" id="2.8.1.-" evidence="3"/>
<dbReference type="InterPro" id="IPR007453">
    <property type="entry name" value="DsrC/TusE"/>
</dbReference>
<dbReference type="PIRSF" id="PIRSF006223">
    <property type="entry name" value="DsrC_TusE"/>
    <property type="match status" value="1"/>
</dbReference>
<dbReference type="AlphaFoldDB" id="L0GUA8"/>
<evidence type="ECO:0000313" key="4">
    <source>
        <dbReference type="EMBL" id="AGA89397.1"/>
    </source>
</evidence>
<evidence type="ECO:0000256" key="2">
    <source>
        <dbReference type="ARBA" id="ARBA00022490"/>
    </source>
</evidence>
<comment type="similarity">
    <text evidence="3">Belongs to the dsrC/tusE family.</text>
</comment>
<dbReference type="EMBL" id="CP003051">
    <property type="protein sequence ID" value="AGA89397.1"/>
    <property type="molecule type" value="Genomic_DNA"/>
</dbReference>
<dbReference type="InterPro" id="IPR025526">
    <property type="entry name" value="DsrC-like_dom_sf"/>
</dbReference>
<dbReference type="GO" id="GO:0002143">
    <property type="term" value="P:tRNA wobble position uridine thiolation"/>
    <property type="evidence" value="ECO:0007669"/>
    <property type="project" value="TreeGrafter"/>
</dbReference>
<evidence type="ECO:0000256" key="1">
    <source>
        <dbReference type="ARBA" id="ARBA00004496"/>
    </source>
</evidence>
<dbReference type="Pfam" id="PF04358">
    <property type="entry name" value="DsrC"/>
    <property type="match status" value="1"/>
</dbReference>
<dbReference type="SUPFAM" id="SSF69721">
    <property type="entry name" value="DsrC, the gamma subunit of dissimilatory sulfite reductase"/>
    <property type="match status" value="1"/>
</dbReference>
<dbReference type="OrthoDB" id="9786347at2"/>
<dbReference type="InterPro" id="IPR042072">
    <property type="entry name" value="DsrC-like_C"/>
</dbReference>
<dbReference type="PATRIC" id="fig|765912.4.peg.529"/>
<reference evidence="4 5" key="1">
    <citation type="submission" date="2011-09" db="EMBL/GenBank/DDBJ databases">
        <title>Complete sequence of chromosome of Thioflavicoccus mobilis 8321.</title>
        <authorList>
            <consortium name="US DOE Joint Genome Institute"/>
            <person name="Lucas S."/>
            <person name="Han J."/>
            <person name="Lapidus A."/>
            <person name="Cheng J.-F."/>
            <person name="Goodwin L."/>
            <person name="Pitluck S."/>
            <person name="Peters L."/>
            <person name="Ovchinnikova G."/>
            <person name="Lu M."/>
            <person name="Detter J.C."/>
            <person name="Han C."/>
            <person name="Tapia R."/>
            <person name="Land M."/>
            <person name="Hauser L."/>
            <person name="Kyrpides N."/>
            <person name="Ivanova N."/>
            <person name="Pagani I."/>
            <person name="Vogl K."/>
            <person name="Liu Z."/>
            <person name="Imhoff J."/>
            <person name="Thiel V."/>
            <person name="Frigaard N.-U."/>
            <person name="Bryant D."/>
            <person name="Woyke T."/>
        </authorList>
    </citation>
    <scope>NUCLEOTIDE SEQUENCE [LARGE SCALE GENOMIC DNA]</scope>
    <source>
        <strain evidence="4 5">8321</strain>
    </source>
</reference>
<comment type="function">
    <text evidence="3">Part of a sulfur-relay system.</text>
</comment>
<gene>
    <name evidence="4" type="ORF">Thimo_0545</name>
</gene>
<accession>L0GUA8</accession>
<dbReference type="PANTHER" id="PTHR37010:SF1">
    <property type="entry name" value="SULFURTRANSFERASE TUSE"/>
    <property type="match status" value="1"/>
</dbReference>
<dbReference type="KEGG" id="tmb:Thimo_0545"/>
<evidence type="ECO:0000256" key="3">
    <source>
        <dbReference type="PIRNR" id="PIRNR006223"/>
    </source>
</evidence>
<proteinExistence type="inferred from homology"/>
<dbReference type="Proteomes" id="UP000010816">
    <property type="component" value="Chromosome"/>
</dbReference>
<sequence>MSIEVNGKTIELTETGYLVNHMDWNEDVARALAEIEGVELTDKHWDVINYLRDEYINNGQNQPMERVVLKDMGKRWGSKPTSKDLYQLFPLAPTKQGMKIAGLPQVRRKGGY</sequence>
<dbReference type="GO" id="GO:0016740">
    <property type="term" value="F:transferase activity"/>
    <property type="evidence" value="ECO:0007669"/>
    <property type="project" value="UniProtKB-KW"/>
</dbReference>
<dbReference type="STRING" id="765912.Thimo_0545"/>
<comment type="subcellular location">
    <subcellularLocation>
        <location evidence="1">Cytoplasm</location>
    </subcellularLocation>
</comment>
<keyword evidence="3" id="KW-0808">Transferase</keyword>
<dbReference type="RefSeq" id="WP_015279545.1">
    <property type="nucleotide sequence ID" value="NC_019940.1"/>
</dbReference>
<dbReference type="eggNOG" id="COG2920">
    <property type="taxonomic scope" value="Bacteria"/>
</dbReference>
<dbReference type="NCBIfam" id="TIGR03342">
    <property type="entry name" value="dsrC_tusE_dsvC"/>
    <property type="match status" value="1"/>
</dbReference>
<keyword evidence="2" id="KW-0963">Cytoplasm</keyword>
<dbReference type="Gene3D" id="1.10.10.370">
    <property type="entry name" value="DsrC-like protein, C-terminal domain"/>
    <property type="match status" value="1"/>
</dbReference>
<protein>
    <recommendedName>
        <fullName evidence="3">Sulfurtransferase</fullName>
        <ecNumber evidence="3">2.8.1.-</ecNumber>
    </recommendedName>
</protein>